<dbReference type="Gene3D" id="2.20.25.110">
    <property type="entry name" value="S-adenosyl-L-methionine-dependent methyltransferases"/>
    <property type="match status" value="1"/>
</dbReference>
<evidence type="ECO:0000259" key="2">
    <source>
        <dbReference type="Pfam" id="PF13649"/>
    </source>
</evidence>
<dbReference type="EMBL" id="FOSB01000001">
    <property type="protein sequence ID" value="SFJ18975.1"/>
    <property type="molecule type" value="Genomic_DNA"/>
</dbReference>
<dbReference type="Proteomes" id="UP000183557">
    <property type="component" value="Unassembled WGS sequence"/>
</dbReference>
<protein>
    <submittedName>
        <fullName evidence="3">SAM-dependent methyltransferase</fullName>
    </submittedName>
</protein>
<dbReference type="InterPro" id="IPR041698">
    <property type="entry name" value="Methyltransf_25"/>
</dbReference>
<dbReference type="Pfam" id="PF13649">
    <property type="entry name" value="Methyltransf_25"/>
    <property type="match status" value="1"/>
</dbReference>
<dbReference type="InterPro" id="IPR029063">
    <property type="entry name" value="SAM-dependent_MTases_sf"/>
</dbReference>
<keyword evidence="1 3" id="KW-0808">Transferase</keyword>
<proteinExistence type="predicted"/>
<name>A0A1I3PBU6_HALDA</name>
<dbReference type="OrthoDB" id="9811589at2"/>
<dbReference type="SUPFAM" id="SSF53335">
    <property type="entry name" value="S-adenosyl-L-methionine-dependent methyltransferases"/>
    <property type="match status" value="1"/>
</dbReference>
<keyword evidence="3" id="KW-0489">Methyltransferase</keyword>
<evidence type="ECO:0000313" key="4">
    <source>
        <dbReference type="Proteomes" id="UP000183557"/>
    </source>
</evidence>
<keyword evidence="4" id="KW-1185">Reference proteome</keyword>
<dbReference type="GO" id="GO:0032259">
    <property type="term" value="P:methylation"/>
    <property type="evidence" value="ECO:0007669"/>
    <property type="project" value="UniProtKB-KW"/>
</dbReference>
<dbReference type="AlphaFoldDB" id="A0A1I3PBU6"/>
<dbReference type="PANTHER" id="PTHR43861">
    <property type="entry name" value="TRANS-ACONITATE 2-METHYLTRANSFERASE-RELATED"/>
    <property type="match status" value="1"/>
</dbReference>
<reference evidence="4" key="1">
    <citation type="submission" date="2016-10" db="EMBL/GenBank/DDBJ databases">
        <authorList>
            <person name="Varghese N."/>
            <person name="Submissions S."/>
        </authorList>
    </citation>
    <scope>NUCLEOTIDE SEQUENCE [LARGE SCALE GENOMIC DNA]</scope>
    <source>
        <strain evidence="4">CGMCC 1.3704</strain>
    </source>
</reference>
<sequence length="237" mass="27661">MAQVYDLLMEDAPYGKWVEFTKKMVHRFKPDAHTMLDVGCGTGEITHRLQQEGFQMTGIDLSSDMLTVAQQKDPRSNIKWMHQDMTALEGLKGYDCVISYCDVFNYLMEDHQVQRAFDNIYHSLDTGGLFMFDVHSLDHIQEDLSGATFAEVRDDLSYIWFCDQGEKLNSVVHDLTFFVQNGKNFQRFDEVHEQRGYERKVLECWLNQTGFELLGLYSDFSEKPSSDGERWLFICRK</sequence>
<evidence type="ECO:0000313" key="3">
    <source>
        <dbReference type="EMBL" id="SFJ18975.1"/>
    </source>
</evidence>
<organism evidence="3 4">
    <name type="scientific">Halobacillus dabanensis</name>
    <dbReference type="NCBI Taxonomy" id="240302"/>
    <lineage>
        <taxon>Bacteria</taxon>
        <taxon>Bacillati</taxon>
        <taxon>Bacillota</taxon>
        <taxon>Bacilli</taxon>
        <taxon>Bacillales</taxon>
        <taxon>Bacillaceae</taxon>
        <taxon>Halobacillus</taxon>
    </lineage>
</organism>
<dbReference type="RefSeq" id="WP_083412494.1">
    <property type="nucleotide sequence ID" value="NZ_FOSB01000001.1"/>
</dbReference>
<dbReference type="Gene3D" id="3.40.50.150">
    <property type="entry name" value="Vaccinia Virus protein VP39"/>
    <property type="match status" value="1"/>
</dbReference>
<dbReference type="GO" id="GO:0008168">
    <property type="term" value="F:methyltransferase activity"/>
    <property type="evidence" value="ECO:0007669"/>
    <property type="project" value="UniProtKB-KW"/>
</dbReference>
<evidence type="ECO:0000256" key="1">
    <source>
        <dbReference type="ARBA" id="ARBA00022679"/>
    </source>
</evidence>
<feature type="domain" description="Methyltransferase" evidence="2">
    <location>
        <begin position="36"/>
        <end position="128"/>
    </location>
</feature>
<dbReference type="CDD" id="cd02440">
    <property type="entry name" value="AdoMet_MTases"/>
    <property type="match status" value="1"/>
</dbReference>
<gene>
    <name evidence="3" type="ORF">SAMN04487936_101253</name>
</gene>
<accession>A0A1I3PBU6</accession>